<sequence>MSEFIYRDSELLSSEGVELIDLGYNEFHDNSCDEKYYFDPKHWKLSGNNEKYDYIFDDVYFVSLTDRAKELALSEGYGELFDKPTDI</sequence>
<organism evidence="1">
    <name type="scientific">uncultured Caudovirales phage</name>
    <dbReference type="NCBI Taxonomy" id="2100421"/>
    <lineage>
        <taxon>Viruses</taxon>
        <taxon>Duplodnaviria</taxon>
        <taxon>Heunggongvirae</taxon>
        <taxon>Uroviricota</taxon>
        <taxon>Caudoviricetes</taxon>
        <taxon>Peduoviridae</taxon>
        <taxon>Maltschvirus</taxon>
        <taxon>Maltschvirus maltsch</taxon>
    </lineage>
</organism>
<reference evidence="1" key="1">
    <citation type="submission" date="2020-05" db="EMBL/GenBank/DDBJ databases">
        <authorList>
            <person name="Chiriac C."/>
            <person name="Salcher M."/>
            <person name="Ghai R."/>
            <person name="Kavagutti S V."/>
        </authorList>
    </citation>
    <scope>NUCLEOTIDE SEQUENCE</scope>
</reference>
<name>A0A6J5RRJ0_9CAUD</name>
<evidence type="ECO:0000313" key="1">
    <source>
        <dbReference type="EMBL" id="CAB4196897.1"/>
    </source>
</evidence>
<proteinExistence type="predicted"/>
<accession>A0A6J5RRJ0</accession>
<protein>
    <submittedName>
        <fullName evidence="1">Uncharacterized protein</fullName>
    </submittedName>
</protein>
<dbReference type="EMBL" id="LR797252">
    <property type="protein sequence ID" value="CAB4196897.1"/>
    <property type="molecule type" value="Genomic_DNA"/>
</dbReference>
<gene>
    <name evidence="1" type="ORF">UFOVP1290_417</name>
</gene>